<dbReference type="GO" id="GO:0005829">
    <property type="term" value="C:cytosol"/>
    <property type="evidence" value="ECO:0007669"/>
    <property type="project" value="TreeGrafter"/>
</dbReference>
<dbReference type="GO" id="GO:0006003">
    <property type="term" value="P:fructose 2,6-bisphosphate metabolic process"/>
    <property type="evidence" value="ECO:0007669"/>
    <property type="project" value="InterPro"/>
</dbReference>
<dbReference type="GO" id="GO:0003873">
    <property type="term" value="F:6-phosphofructo-2-kinase activity"/>
    <property type="evidence" value="ECO:0007669"/>
    <property type="project" value="InterPro"/>
</dbReference>
<keyword evidence="7" id="KW-1185">Reference proteome</keyword>
<feature type="region of interest" description="Disordered" evidence="4">
    <location>
        <begin position="573"/>
        <end position="595"/>
    </location>
</feature>
<dbReference type="CDD" id="cd07067">
    <property type="entry name" value="HP_PGM_like"/>
    <property type="match status" value="1"/>
</dbReference>
<feature type="region of interest" description="Disordered" evidence="4">
    <location>
        <begin position="69"/>
        <end position="94"/>
    </location>
</feature>
<organism evidence="6 7">
    <name type="scientific">Chlorella vulgaris</name>
    <name type="common">Green alga</name>
    <dbReference type="NCBI Taxonomy" id="3077"/>
    <lineage>
        <taxon>Eukaryota</taxon>
        <taxon>Viridiplantae</taxon>
        <taxon>Chlorophyta</taxon>
        <taxon>core chlorophytes</taxon>
        <taxon>Trebouxiophyceae</taxon>
        <taxon>Chlorellales</taxon>
        <taxon>Chlorellaceae</taxon>
        <taxon>Chlorella clade</taxon>
        <taxon>Chlorella</taxon>
    </lineage>
</organism>
<dbReference type="PRINTS" id="PR00991">
    <property type="entry name" value="6PFRUCTKNASE"/>
</dbReference>
<dbReference type="InterPro" id="IPR003094">
    <property type="entry name" value="6Pfruct_kin"/>
</dbReference>
<evidence type="ECO:0000256" key="4">
    <source>
        <dbReference type="SAM" id="MobiDB-lite"/>
    </source>
</evidence>
<dbReference type="PROSITE" id="PS00175">
    <property type="entry name" value="PG_MUTASE"/>
    <property type="match status" value="1"/>
</dbReference>
<evidence type="ECO:0000256" key="1">
    <source>
        <dbReference type="ARBA" id="ARBA00022741"/>
    </source>
</evidence>
<comment type="caution">
    <text evidence="6">The sequence shown here is derived from an EMBL/GenBank/DDBJ whole genome shotgun (WGS) entry which is preliminary data.</text>
</comment>
<feature type="compositionally biased region" description="Low complexity" evidence="4">
    <location>
        <begin position="574"/>
        <end position="592"/>
    </location>
</feature>
<dbReference type="PANTHER" id="PTHR10606:SF44">
    <property type="entry name" value="6-PHOSPHOFRUCTO 2-KINASE_FRUCTOSE 2,6-BISPHOSPHATASE LONG FORM"/>
    <property type="match status" value="1"/>
</dbReference>
<dbReference type="Pfam" id="PF01591">
    <property type="entry name" value="6PF2K"/>
    <property type="match status" value="1"/>
</dbReference>
<dbReference type="InterPro" id="IPR029033">
    <property type="entry name" value="His_PPase_superfam"/>
</dbReference>
<dbReference type="InterPro" id="IPR013078">
    <property type="entry name" value="His_Pase_superF_clade-1"/>
</dbReference>
<sequence length="651" mass="73270">MWEFWRHKLEKDRVSMELPSPSANVERVSITHLPTQEQEFYDSQAAAQLGHDTSTSHIYFKDLKLLAHNEDSEEEEEEEGQEAQQEEGEEGGLSAAAAAHAYSAAGGVGVEGPMASYASLERMGSVRGSTRRKKRVDRQKLIVILVGLPARGKTFLCNKLMNYLNWLGHPTKHINVGQYRRKVKSVESQASWVQDAEFFDVRNPVGKKLRHEALLLALDDMEAWLETEESQVAVLDATNSTEERRSFLRSRFHGKWQYLFIESICNDMEVLENNYRLKMMYSPDYKGVDTEAALADFRSRIRKYEDAYETIMDRTVHYIKLIDMVTGRGYMDVNRISGYLPGKMVFFLMQVCRAGVGRPRKIWLTRHGESQFNTQGKIGGNSQLSPRGEMYAQLLPDILNSRVPRTADGKQYPVAVWTSMLQRTIITASGLPYPKVQWKALDEIQAGTCDGLTYQEVARDMPHEYELRCQDKLRYRYPSGESYMDVIQRLEPVVTEVEREKECVVIVSHQAVLRALYGYFMNQPLESVPSIDIPLHTVMELVPKADGTMAETRFVVDVDKAIADAAELLAQGGSASNTTSLSSSPERSTNPSVHFDLGSAGSASAFLKPTGNRPLVKRSRSMAELAAAQLVRQEEVGLDRSDSGDDAVSLP</sequence>
<evidence type="ECO:0000259" key="5">
    <source>
        <dbReference type="Pfam" id="PF01591"/>
    </source>
</evidence>
<dbReference type="InterPro" id="IPR013079">
    <property type="entry name" value="6Phosfructo_kin"/>
</dbReference>
<feature type="domain" description="6-phosphofructo-2-kinase" evidence="5">
    <location>
        <begin position="134"/>
        <end position="351"/>
    </location>
</feature>
<protein>
    <recommendedName>
        <fullName evidence="5">6-phosphofructo-2-kinase domain-containing protein</fullName>
    </recommendedName>
</protein>
<feature type="site" description="Transition state stabilizer" evidence="3">
    <location>
        <position position="509"/>
    </location>
</feature>
<dbReference type="SUPFAM" id="SSF53254">
    <property type="entry name" value="Phosphoglycerate mutase-like"/>
    <property type="match status" value="1"/>
</dbReference>
<dbReference type="GO" id="GO:0006000">
    <property type="term" value="P:fructose metabolic process"/>
    <property type="evidence" value="ECO:0007669"/>
    <property type="project" value="InterPro"/>
</dbReference>
<feature type="compositionally biased region" description="Basic and acidic residues" evidence="4">
    <location>
        <begin position="632"/>
        <end position="643"/>
    </location>
</feature>
<dbReference type="InterPro" id="IPR027417">
    <property type="entry name" value="P-loop_NTPase"/>
</dbReference>
<feature type="region of interest" description="Disordered" evidence="4">
    <location>
        <begin position="632"/>
        <end position="651"/>
    </location>
</feature>
<dbReference type="GO" id="GO:0005524">
    <property type="term" value="F:ATP binding"/>
    <property type="evidence" value="ECO:0007669"/>
    <property type="project" value="UniProtKB-KW"/>
</dbReference>
<gene>
    <name evidence="6" type="ORF">D9Q98_007467</name>
</gene>
<dbReference type="SUPFAM" id="SSF52540">
    <property type="entry name" value="P-loop containing nucleoside triphosphate hydrolases"/>
    <property type="match status" value="1"/>
</dbReference>
<dbReference type="FunFam" id="3.40.50.300:FF:000644">
    <property type="entry name" value="GpmB, Fructose-2,6-bisphosphatase"/>
    <property type="match status" value="1"/>
</dbReference>
<dbReference type="InterPro" id="IPR001345">
    <property type="entry name" value="PG/BPGM_mutase_AS"/>
</dbReference>
<dbReference type="PIRSF" id="PIRSF000709">
    <property type="entry name" value="6PFK_2-Ptase"/>
    <property type="match status" value="1"/>
</dbReference>
<evidence type="ECO:0000256" key="3">
    <source>
        <dbReference type="PIRSR" id="PIRSR613078-3"/>
    </source>
</evidence>
<dbReference type="EMBL" id="SIDB01000009">
    <property type="protein sequence ID" value="KAI3428644.1"/>
    <property type="molecule type" value="Genomic_DNA"/>
</dbReference>
<evidence type="ECO:0000313" key="7">
    <source>
        <dbReference type="Proteomes" id="UP001055712"/>
    </source>
</evidence>
<dbReference type="PANTHER" id="PTHR10606">
    <property type="entry name" value="6-PHOSPHOFRUCTO-2-KINASE/FRUCTOSE-2,6-BISPHOSPHATASE"/>
    <property type="match status" value="1"/>
</dbReference>
<evidence type="ECO:0000313" key="6">
    <source>
        <dbReference type="EMBL" id="KAI3428644.1"/>
    </source>
</evidence>
<dbReference type="FunFam" id="3.40.50.1240:FF:000006">
    <property type="entry name" value="6-phosphofructo-2-kinase/fructose-2, 6-bisphosphatase"/>
    <property type="match status" value="1"/>
</dbReference>
<reference evidence="6" key="1">
    <citation type="journal article" date="2019" name="Plant J.">
        <title>Chlorella vulgaris genome assembly and annotation reveals the molecular basis for metabolic acclimation to high light conditions.</title>
        <authorList>
            <person name="Cecchin M."/>
            <person name="Marcolungo L."/>
            <person name="Rossato M."/>
            <person name="Girolomoni L."/>
            <person name="Cosentino E."/>
            <person name="Cuine S."/>
            <person name="Li-Beisson Y."/>
            <person name="Delledonne M."/>
            <person name="Ballottari M."/>
        </authorList>
    </citation>
    <scope>NUCLEOTIDE SEQUENCE</scope>
    <source>
        <strain evidence="6">211/11P</strain>
    </source>
</reference>
<proteinExistence type="predicted"/>
<keyword evidence="2" id="KW-0067">ATP-binding</keyword>
<dbReference type="Pfam" id="PF00300">
    <property type="entry name" value="His_Phos_1"/>
    <property type="match status" value="1"/>
</dbReference>
<dbReference type="Proteomes" id="UP001055712">
    <property type="component" value="Unassembled WGS sequence"/>
</dbReference>
<dbReference type="Gene3D" id="3.40.50.1240">
    <property type="entry name" value="Phosphoglycerate mutase-like"/>
    <property type="match status" value="1"/>
</dbReference>
<dbReference type="GO" id="GO:0004331">
    <property type="term" value="F:fructose-2,6-bisphosphate 2-phosphatase activity"/>
    <property type="evidence" value="ECO:0007669"/>
    <property type="project" value="TreeGrafter"/>
</dbReference>
<dbReference type="SMART" id="SM00855">
    <property type="entry name" value="PGAM"/>
    <property type="match status" value="1"/>
</dbReference>
<evidence type="ECO:0000256" key="2">
    <source>
        <dbReference type="ARBA" id="ARBA00022840"/>
    </source>
</evidence>
<dbReference type="Gene3D" id="3.40.50.300">
    <property type="entry name" value="P-loop containing nucleotide triphosphate hydrolases"/>
    <property type="match status" value="1"/>
</dbReference>
<name>A0A9D4TLG7_CHLVU</name>
<dbReference type="AlphaFoldDB" id="A0A9D4TLG7"/>
<feature type="compositionally biased region" description="Acidic residues" evidence="4">
    <location>
        <begin position="71"/>
        <end position="90"/>
    </location>
</feature>
<reference evidence="6" key="2">
    <citation type="submission" date="2020-11" db="EMBL/GenBank/DDBJ databases">
        <authorList>
            <person name="Cecchin M."/>
            <person name="Marcolungo L."/>
            <person name="Rossato M."/>
            <person name="Girolomoni L."/>
            <person name="Cosentino E."/>
            <person name="Cuine S."/>
            <person name="Li-Beisson Y."/>
            <person name="Delledonne M."/>
            <person name="Ballottari M."/>
        </authorList>
    </citation>
    <scope>NUCLEOTIDE SEQUENCE</scope>
    <source>
        <strain evidence="6">211/11P</strain>
        <tissue evidence="6">Whole cell</tissue>
    </source>
</reference>
<accession>A0A9D4TLG7</accession>
<keyword evidence="1" id="KW-0547">Nucleotide-binding</keyword>
<dbReference type="OrthoDB" id="267323at2759"/>